<sequence>MKPEFIKIANGTLILTFICVSIYTGIYFALDNYSPIKTAILATVFSGTVLVTTTSILPDNSVAINSTKEIIGFINAEGHNQESTILVYDYLLSSVPFYTEANQITLKSTHNTTDREVLFQHDNLWRNNLWDMKDDQTIYRLDSISYKPHTFLLVRKKSPLPNNLNFLKNHFKAQLEYTKWWLYYNK</sequence>
<keyword evidence="1" id="KW-0812">Transmembrane</keyword>
<keyword evidence="3" id="KW-1185">Reference proteome</keyword>
<accession>A0A918IPZ2</accession>
<feature type="transmembrane region" description="Helical" evidence="1">
    <location>
        <begin position="36"/>
        <end position="57"/>
    </location>
</feature>
<evidence type="ECO:0000256" key="1">
    <source>
        <dbReference type="SAM" id="Phobius"/>
    </source>
</evidence>
<dbReference type="Proteomes" id="UP000634668">
    <property type="component" value="Unassembled WGS sequence"/>
</dbReference>
<evidence type="ECO:0000313" key="2">
    <source>
        <dbReference type="EMBL" id="GGW26323.1"/>
    </source>
</evidence>
<reference evidence="2" key="1">
    <citation type="journal article" date="2014" name="Int. J. Syst. Evol. Microbiol.">
        <title>Complete genome sequence of Corynebacterium casei LMG S-19264T (=DSM 44701T), isolated from a smear-ripened cheese.</title>
        <authorList>
            <consortium name="US DOE Joint Genome Institute (JGI-PGF)"/>
            <person name="Walter F."/>
            <person name="Albersmeier A."/>
            <person name="Kalinowski J."/>
            <person name="Ruckert C."/>
        </authorList>
    </citation>
    <scope>NUCLEOTIDE SEQUENCE</scope>
    <source>
        <strain evidence="2">KCTC 12113</strain>
    </source>
</reference>
<keyword evidence="1" id="KW-0472">Membrane</keyword>
<keyword evidence="1" id="KW-1133">Transmembrane helix</keyword>
<feature type="transmembrane region" description="Helical" evidence="1">
    <location>
        <begin position="12"/>
        <end position="30"/>
    </location>
</feature>
<reference evidence="2" key="2">
    <citation type="submission" date="2020-09" db="EMBL/GenBank/DDBJ databases">
        <authorList>
            <person name="Sun Q."/>
            <person name="Kim S."/>
        </authorList>
    </citation>
    <scope>NUCLEOTIDE SEQUENCE</scope>
    <source>
        <strain evidence="2">KCTC 12113</strain>
    </source>
</reference>
<comment type="caution">
    <text evidence="2">The sequence shown here is derived from an EMBL/GenBank/DDBJ whole genome shotgun (WGS) entry which is preliminary data.</text>
</comment>
<dbReference type="EMBL" id="BMWP01000004">
    <property type="protein sequence ID" value="GGW26323.1"/>
    <property type="molecule type" value="Genomic_DNA"/>
</dbReference>
<name>A0A918IPZ2_9FLAO</name>
<organism evidence="2 3">
    <name type="scientific">Arenibacter certesii</name>
    <dbReference type="NCBI Taxonomy" id="228955"/>
    <lineage>
        <taxon>Bacteria</taxon>
        <taxon>Pseudomonadati</taxon>
        <taxon>Bacteroidota</taxon>
        <taxon>Flavobacteriia</taxon>
        <taxon>Flavobacteriales</taxon>
        <taxon>Flavobacteriaceae</taxon>
        <taxon>Arenibacter</taxon>
    </lineage>
</organism>
<gene>
    <name evidence="2" type="ORF">GCM10007383_09230</name>
</gene>
<dbReference type="AlphaFoldDB" id="A0A918IPZ2"/>
<proteinExistence type="predicted"/>
<evidence type="ECO:0000313" key="3">
    <source>
        <dbReference type="Proteomes" id="UP000634668"/>
    </source>
</evidence>
<protein>
    <submittedName>
        <fullName evidence="2">Uncharacterized protein</fullName>
    </submittedName>
</protein>